<sequence>MIASEDVYVTVTKDGYIKRTSQRSYAASNGKDFGMKDTDRLIHQFEMNTTDVLLLFTNKGSYIYCPVHQLPDIRWKDMGQHITNIISIDREESIKKPFNKKNLMKHHIFLFFTKGGMVKKTELLQYKAQRYSKPLVALNLKR</sequence>
<dbReference type="Gene3D" id="2.120.10.90">
    <property type="entry name" value="DNA gyrase/topoisomerase IV, subunit A, C-terminal"/>
    <property type="match status" value="1"/>
</dbReference>
<dbReference type="GO" id="GO:0003677">
    <property type="term" value="F:DNA binding"/>
    <property type="evidence" value="ECO:0007669"/>
    <property type="project" value="InterPro"/>
</dbReference>
<dbReference type="EMBL" id="AP021906">
    <property type="protein sequence ID" value="BBP89749.1"/>
    <property type="molecule type" value="Genomic_DNA"/>
</dbReference>
<name>A0A5S9MCR8_BACIA</name>
<dbReference type="PANTHER" id="PTHR43493:SF9">
    <property type="entry name" value="DNA TOPOISOMERASE 4 SUBUNIT A"/>
    <property type="match status" value="1"/>
</dbReference>
<dbReference type="AlphaFoldDB" id="A0A5S9MCR8"/>
<protein>
    <submittedName>
        <fullName evidence="1">Uncharacterized protein</fullName>
    </submittedName>
</protein>
<dbReference type="GO" id="GO:0003918">
    <property type="term" value="F:DNA topoisomerase type II (double strand cut, ATP-hydrolyzing) activity"/>
    <property type="evidence" value="ECO:0007669"/>
    <property type="project" value="TreeGrafter"/>
</dbReference>
<accession>A0A5S9MCR8</accession>
<dbReference type="GO" id="GO:0005737">
    <property type="term" value="C:cytoplasm"/>
    <property type="evidence" value="ECO:0007669"/>
    <property type="project" value="TreeGrafter"/>
</dbReference>
<proteinExistence type="predicted"/>
<dbReference type="InterPro" id="IPR006691">
    <property type="entry name" value="GyrA/parC_rep"/>
</dbReference>
<dbReference type="GO" id="GO:0009330">
    <property type="term" value="C:DNA topoisomerase type II (double strand cut, ATP-hydrolyzing) complex"/>
    <property type="evidence" value="ECO:0007669"/>
    <property type="project" value="TreeGrafter"/>
</dbReference>
<dbReference type="Pfam" id="PF03989">
    <property type="entry name" value="DNA_gyraseA_C"/>
    <property type="match status" value="3"/>
</dbReference>
<dbReference type="GO" id="GO:0005524">
    <property type="term" value="F:ATP binding"/>
    <property type="evidence" value="ECO:0007669"/>
    <property type="project" value="InterPro"/>
</dbReference>
<dbReference type="SUPFAM" id="SSF101904">
    <property type="entry name" value="GyrA/ParC C-terminal domain-like"/>
    <property type="match status" value="1"/>
</dbReference>
<organism evidence="1 2">
    <name type="scientific">Bacillus safensis</name>
    <dbReference type="NCBI Taxonomy" id="561879"/>
    <lineage>
        <taxon>Bacteria</taxon>
        <taxon>Bacillati</taxon>
        <taxon>Bacillota</taxon>
        <taxon>Bacilli</taxon>
        <taxon>Bacillales</taxon>
        <taxon>Bacillaceae</taxon>
        <taxon>Bacillus</taxon>
    </lineage>
</organism>
<dbReference type="Proteomes" id="UP000464658">
    <property type="component" value="Chromosome"/>
</dbReference>
<dbReference type="InterPro" id="IPR035516">
    <property type="entry name" value="Gyrase/topoIV_suA_C"/>
</dbReference>
<reference evidence="1 2" key="1">
    <citation type="submission" date="2019-12" db="EMBL/GenBank/DDBJ databases">
        <title>Full genome sequence of a Bacillus safensis strain isolated from commercially available natto in Indonesia.</title>
        <authorList>
            <person name="Yoshida M."/>
            <person name="Uomi M."/>
            <person name="Waturangi D."/>
            <person name="Ekaputri J.J."/>
            <person name="Setiamarga D.H.E."/>
        </authorList>
    </citation>
    <scope>NUCLEOTIDE SEQUENCE [LARGE SCALE GENOMIC DNA]</scope>
    <source>
        <strain evidence="1 2">IDN1</strain>
    </source>
</reference>
<dbReference type="PANTHER" id="PTHR43493">
    <property type="entry name" value="DNA GYRASE/TOPOISOMERASE SUBUNIT A"/>
    <property type="match status" value="1"/>
</dbReference>
<gene>
    <name evidence="1" type="ORF">BsIDN1_33670</name>
</gene>
<dbReference type="InterPro" id="IPR050220">
    <property type="entry name" value="Type_II_DNA_Topoisomerases"/>
</dbReference>
<evidence type="ECO:0000313" key="1">
    <source>
        <dbReference type="EMBL" id="BBP89749.1"/>
    </source>
</evidence>
<evidence type="ECO:0000313" key="2">
    <source>
        <dbReference type="Proteomes" id="UP000464658"/>
    </source>
</evidence>
<dbReference type="GO" id="GO:0006265">
    <property type="term" value="P:DNA topological change"/>
    <property type="evidence" value="ECO:0007669"/>
    <property type="project" value="InterPro"/>
</dbReference>